<dbReference type="GO" id="GO:0042026">
    <property type="term" value="P:protein refolding"/>
    <property type="evidence" value="ECO:0007669"/>
    <property type="project" value="TreeGrafter"/>
</dbReference>
<feature type="binding site" evidence="12">
    <location>
        <position position="213"/>
    </location>
    <ligand>
        <name>Zn(2+)</name>
        <dbReference type="ChEBI" id="CHEBI:29105"/>
        <label>1</label>
    </ligand>
</feature>
<sequence>MAEKRDYYEVLGVDKNADDSAIKRAYRKLAKQYHPDSNPGDESAAEKFREASEAYAVLSDPEKRKAYDTYGHAAFDPNSAAGASSGFGGFDFSGMDMGDIFSEFFGGGFGSSYGSSRRRSNMPEKGANIRVGLRISFDEAIKGVKKTIKIRYKDTCKTCNGSGAKPGTERQTCPRCNGAGQVRMTQQSIFGTIQQVTTCPECHGEGTVVKEKCPDCRGEGYINTEKSMEIAIPAGIDDGQAIRKSGGGDPGRNGGPRGDLLVEVSVSDHPFFKRQGVNIYSTEAISFPKATLGGSTIVKTVDGPVELKIAPGTQSDTRTRLRGKGVPSLQNPNVRGDHYVTLVVETPKKLNKKQKEALKAYAEACGEKVD</sequence>
<dbReference type="CDD" id="cd06257">
    <property type="entry name" value="DnaJ"/>
    <property type="match status" value="1"/>
</dbReference>
<keyword evidence="4 12" id="KW-0677">Repeat</keyword>
<dbReference type="HAMAP" id="MF_01152">
    <property type="entry name" value="DnaJ"/>
    <property type="match status" value="1"/>
</dbReference>
<dbReference type="PROSITE" id="PS51188">
    <property type="entry name" value="ZF_CR"/>
    <property type="match status" value="1"/>
</dbReference>
<comment type="subunit">
    <text evidence="12">Homodimer.</text>
</comment>
<dbReference type="Gene3D" id="2.10.230.10">
    <property type="entry name" value="Heat shock protein DnaJ, cysteine-rich domain"/>
    <property type="match status" value="1"/>
</dbReference>
<evidence type="ECO:0000313" key="16">
    <source>
        <dbReference type="EMBL" id="MBF1304389.1"/>
    </source>
</evidence>
<evidence type="ECO:0000256" key="3">
    <source>
        <dbReference type="ARBA" id="ARBA00022723"/>
    </source>
</evidence>
<dbReference type="FunFam" id="1.10.287.110:FF:000034">
    <property type="entry name" value="Chaperone protein DnaJ"/>
    <property type="match status" value="1"/>
</dbReference>
<feature type="domain" description="J" evidence="14">
    <location>
        <begin position="6"/>
        <end position="71"/>
    </location>
</feature>
<comment type="cofactor">
    <cofactor evidence="12">
        <name>Zn(2+)</name>
        <dbReference type="ChEBI" id="CHEBI:29105"/>
    </cofactor>
    <text evidence="12">Binds 2 Zn(2+) ions per monomer.</text>
</comment>
<dbReference type="FunFam" id="2.60.260.20:FF:000005">
    <property type="entry name" value="Chaperone protein dnaJ 1, mitochondrial"/>
    <property type="match status" value="1"/>
</dbReference>
<feature type="binding site" evidence="12">
    <location>
        <position position="199"/>
    </location>
    <ligand>
        <name>Zn(2+)</name>
        <dbReference type="ChEBI" id="CHEBI:29105"/>
        <label>2</label>
    </ligand>
</feature>
<proteinExistence type="inferred from homology"/>
<evidence type="ECO:0000256" key="10">
    <source>
        <dbReference type="ARBA" id="ARBA00061004"/>
    </source>
</evidence>
<evidence type="ECO:0000259" key="14">
    <source>
        <dbReference type="PROSITE" id="PS50076"/>
    </source>
</evidence>
<evidence type="ECO:0000256" key="11">
    <source>
        <dbReference type="ARBA" id="ARBA00067609"/>
    </source>
</evidence>
<dbReference type="Pfam" id="PF00226">
    <property type="entry name" value="DnaJ"/>
    <property type="match status" value="1"/>
</dbReference>
<evidence type="ECO:0000256" key="2">
    <source>
        <dbReference type="ARBA" id="ARBA00022705"/>
    </source>
</evidence>
<name>A0A930H2S2_9FIRM</name>
<keyword evidence="2 12" id="KW-0235">DNA replication</keyword>
<protein>
    <recommendedName>
        <fullName evidence="11 12">Chaperone protein DnaJ</fullName>
    </recommendedName>
</protein>
<keyword evidence="8 12" id="KW-0143">Chaperone</keyword>
<feature type="binding site" evidence="12">
    <location>
        <position position="176"/>
    </location>
    <ligand>
        <name>Zn(2+)</name>
        <dbReference type="ChEBI" id="CHEBI:29105"/>
        <label>2</label>
    </ligand>
</feature>
<feature type="domain" description="CR-type" evidence="15">
    <location>
        <begin position="143"/>
        <end position="225"/>
    </location>
</feature>
<dbReference type="GO" id="GO:0008270">
    <property type="term" value="F:zinc ion binding"/>
    <property type="evidence" value="ECO:0007669"/>
    <property type="project" value="UniProtKB-UniRule"/>
</dbReference>
<feature type="binding site" evidence="12">
    <location>
        <position position="159"/>
    </location>
    <ligand>
        <name>Zn(2+)</name>
        <dbReference type="ChEBI" id="CHEBI:29105"/>
        <label>1</label>
    </ligand>
</feature>
<dbReference type="InterPro" id="IPR001305">
    <property type="entry name" value="HSP_DnaJ_Cys-rich_dom"/>
</dbReference>
<dbReference type="AlphaFoldDB" id="A0A930H2S2"/>
<feature type="repeat" description="CXXCXGXG motif" evidence="12">
    <location>
        <begin position="173"/>
        <end position="180"/>
    </location>
</feature>
<feature type="zinc finger region" description="CR-type" evidence="13">
    <location>
        <begin position="143"/>
        <end position="225"/>
    </location>
</feature>
<evidence type="ECO:0000256" key="4">
    <source>
        <dbReference type="ARBA" id="ARBA00022737"/>
    </source>
</evidence>
<feature type="binding site" evidence="12">
    <location>
        <position position="156"/>
    </location>
    <ligand>
        <name>Zn(2+)</name>
        <dbReference type="ChEBI" id="CHEBI:29105"/>
        <label>1</label>
    </ligand>
</feature>
<dbReference type="Pfam" id="PF00684">
    <property type="entry name" value="DnaJ_CXXCXGXG"/>
    <property type="match status" value="1"/>
</dbReference>
<comment type="function">
    <text evidence="9 12">Participates actively in the response to hyperosmotic and heat shock by preventing the aggregation of stress-denatured proteins and by disaggregating proteins, also in an autonomous, DnaK-independent fashion. Unfolded proteins bind initially to DnaJ; upon interaction with the DnaJ-bound protein, DnaK hydrolyzes its bound ATP, resulting in the formation of a stable complex. GrpE releases ADP from DnaK; ATP binding to DnaK triggers the release of the substrate protein, thus completing the reaction cycle. Several rounds of ATP-dependent interactions between DnaJ, DnaK and GrpE are required for fully efficient folding. Also involved, together with DnaK and GrpE, in the DNA replication of plasmids through activation of initiation proteins.</text>
</comment>
<dbReference type="GO" id="GO:0005737">
    <property type="term" value="C:cytoplasm"/>
    <property type="evidence" value="ECO:0007669"/>
    <property type="project" value="UniProtKB-SubCell"/>
</dbReference>
<dbReference type="CDD" id="cd10747">
    <property type="entry name" value="DnaJ_C"/>
    <property type="match status" value="1"/>
</dbReference>
<feature type="repeat" description="CXXCXGXG motif" evidence="12">
    <location>
        <begin position="213"/>
        <end position="220"/>
    </location>
</feature>
<dbReference type="GO" id="GO:0031072">
    <property type="term" value="F:heat shock protein binding"/>
    <property type="evidence" value="ECO:0007669"/>
    <property type="project" value="InterPro"/>
</dbReference>
<dbReference type="InterPro" id="IPR018253">
    <property type="entry name" value="DnaJ_domain_CS"/>
</dbReference>
<dbReference type="InterPro" id="IPR001623">
    <property type="entry name" value="DnaJ_domain"/>
</dbReference>
<dbReference type="GO" id="GO:0009408">
    <property type="term" value="P:response to heat"/>
    <property type="evidence" value="ECO:0007669"/>
    <property type="project" value="InterPro"/>
</dbReference>
<comment type="similarity">
    <text evidence="10 12">Belongs to the DnaJ family.</text>
</comment>
<dbReference type="FunFam" id="2.10.230.10:FF:000002">
    <property type="entry name" value="Molecular chaperone DnaJ"/>
    <property type="match status" value="1"/>
</dbReference>
<feature type="binding site" evidence="12">
    <location>
        <position position="216"/>
    </location>
    <ligand>
        <name>Zn(2+)</name>
        <dbReference type="ChEBI" id="CHEBI:29105"/>
        <label>1</label>
    </ligand>
</feature>
<comment type="domain">
    <text evidence="12">The J domain is necessary and sufficient to stimulate DnaK ATPase activity. Zinc center 1 plays an important role in the autonomous, DnaK-independent chaperone activity of DnaJ. Zinc center 2 is essential for interaction with DnaK and for DnaJ activity.</text>
</comment>
<dbReference type="Gene3D" id="2.60.260.20">
    <property type="entry name" value="Urease metallochaperone UreE, N-terminal domain"/>
    <property type="match status" value="2"/>
</dbReference>
<evidence type="ECO:0000256" key="13">
    <source>
        <dbReference type="PROSITE-ProRule" id="PRU00546"/>
    </source>
</evidence>
<evidence type="ECO:0000313" key="17">
    <source>
        <dbReference type="Proteomes" id="UP000780721"/>
    </source>
</evidence>
<dbReference type="InterPro" id="IPR012724">
    <property type="entry name" value="DnaJ"/>
</dbReference>
<dbReference type="InterPro" id="IPR002939">
    <property type="entry name" value="DnaJ_C"/>
</dbReference>
<dbReference type="Proteomes" id="UP000780721">
    <property type="component" value="Unassembled WGS sequence"/>
</dbReference>
<keyword evidence="5 12" id="KW-0863">Zinc-finger</keyword>
<organism evidence="16 17">
    <name type="scientific">Oribacterium sinus</name>
    <dbReference type="NCBI Taxonomy" id="237576"/>
    <lineage>
        <taxon>Bacteria</taxon>
        <taxon>Bacillati</taxon>
        <taxon>Bacillota</taxon>
        <taxon>Clostridia</taxon>
        <taxon>Lachnospirales</taxon>
        <taxon>Lachnospiraceae</taxon>
        <taxon>Oribacterium</taxon>
    </lineage>
</organism>
<dbReference type="SMART" id="SM00271">
    <property type="entry name" value="DnaJ"/>
    <property type="match status" value="1"/>
</dbReference>
<dbReference type="PROSITE" id="PS50076">
    <property type="entry name" value="DNAJ_2"/>
    <property type="match status" value="1"/>
</dbReference>
<evidence type="ECO:0000256" key="8">
    <source>
        <dbReference type="ARBA" id="ARBA00023186"/>
    </source>
</evidence>
<dbReference type="PANTHER" id="PTHR43096">
    <property type="entry name" value="DNAJ HOMOLOG 1, MITOCHONDRIAL-RELATED"/>
    <property type="match status" value="1"/>
</dbReference>
<dbReference type="NCBIfam" id="TIGR02349">
    <property type="entry name" value="DnaJ_bact"/>
    <property type="match status" value="1"/>
</dbReference>
<evidence type="ECO:0000256" key="5">
    <source>
        <dbReference type="ARBA" id="ARBA00022771"/>
    </source>
</evidence>
<dbReference type="Pfam" id="PF01556">
    <property type="entry name" value="DnaJ_C"/>
    <property type="match status" value="1"/>
</dbReference>
<dbReference type="PROSITE" id="PS00636">
    <property type="entry name" value="DNAJ_1"/>
    <property type="match status" value="1"/>
</dbReference>
<keyword evidence="6 12" id="KW-0862">Zinc</keyword>
<keyword evidence="1 12" id="KW-0963">Cytoplasm</keyword>
<dbReference type="PRINTS" id="PR00625">
    <property type="entry name" value="JDOMAIN"/>
</dbReference>
<evidence type="ECO:0000259" key="15">
    <source>
        <dbReference type="PROSITE" id="PS51188"/>
    </source>
</evidence>
<dbReference type="NCBIfam" id="NF008035">
    <property type="entry name" value="PRK10767.1"/>
    <property type="match status" value="1"/>
</dbReference>
<gene>
    <name evidence="12 16" type="primary">dnaJ</name>
    <name evidence="16" type="ORF">HXM91_00685</name>
</gene>
<feature type="binding site" evidence="12">
    <location>
        <position position="173"/>
    </location>
    <ligand>
        <name>Zn(2+)</name>
        <dbReference type="ChEBI" id="CHEBI:29105"/>
        <label>2</label>
    </ligand>
</feature>
<accession>A0A930H2S2</accession>
<keyword evidence="7 12" id="KW-0346">Stress response</keyword>
<reference evidence="16" key="1">
    <citation type="submission" date="2020-04" db="EMBL/GenBank/DDBJ databases">
        <title>Deep metagenomics examines the oral microbiome during advanced dental caries in children, revealing novel taxa and co-occurrences with host molecules.</title>
        <authorList>
            <person name="Baker J.L."/>
            <person name="Morton J.T."/>
            <person name="Dinis M."/>
            <person name="Alvarez R."/>
            <person name="Tran N.C."/>
            <person name="Knight R."/>
            <person name="Edlund A."/>
        </authorList>
    </citation>
    <scope>NUCLEOTIDE SEQUENCE</scope>
    <source>
        <strain evidence="16">JCVI_48_bin.5</strain>
    </source>
</reference>
<comment type="subcellular location">
    <subcellularLocation>
        <location evidence="12">Cytoplasm</location>
    </subcellularLocation>
</comment>
<feature type="binding site" evidence="12">
    <location>
        <position position="202"/>
    </location>
    <ligand>
        <name>Zn(2+)</name>
        <dbReference type="ChEBI" id="CHEBI:29105"/>
        <label>2</label>
    </ligand>
</feature>
<feature type="repeat" description="CXXCXGXG motif" evidence="12">
    <location>
        <begin position="156"/>
        <end position="163"/>
    </location>
</feature>
<evidence type="ECO:0000256" key="1">
    <source>
        <dbReference type="ARBA" id="ARBA00022490"/>
    </source>
</evidence>
<evidence type="ECO:0000256" key="9">
    <source>
        <dbReference type="ARBA" id="ARBA00053423"/>
    </source>
</evidence>
<dbReference type="EMBL" id="JABZRB010000007">
    <property type="protein sequence ID" value="MBF1304389.1"/>
    <property type="molecule type" value="Genomic_DNA"/>
</dbReference>
<evidence type="ECO:0000256" key="12">
    <source>
        <dbReference type="HAMAP-Rule" id="MF_01152"/>
    </source>
</evidence>
<dbReference type="SUPFAM" id="SSF49493">
    <property type="entry name" value="HSP40/DnaJ peptide-binding domain"/>
    <property type="match status" value="2"/>
</dbReference>
<dbReference type="GO" id="GO:0006260">
    <property type="term" value="P:DNA replication"/>
    <property type="evidence" value="ECO:0007669"/>
    <property type="project" value="UniProtKB-KW"/>
</dbReference>
<dbReference type="RefSeq" id="WP_007156522.1">
    <property type="nucleotide sequence ID" value="NZ_CAUQVT010000021.1"/>
</dbReference>
<dbReference type="InterPro" id="IPR036869">
    <property type="entry name" value="J_dom_sf"/>
</dbReference>
<dbReference type="GO" id="GO:0051082">
    <property type="term" value="F:unfolded protein binding"/>
    <property type="evidence" value="ECO:0007669"/>
    <property type="project" value="UniProtKB-UniRule"/>
</dbReference>
<feature type="repeat" description="CXXCXGXG motif" evidence="12">
    <location>
        <begin position="199"/>
        <end position="206"/>
    </location>
</feature>
<dbReference type="CDD" id="cd10719">
    <property type="entry name" value="DnaJ_zf"/>
    <property type="match status" value="1"/>
</dbReference>
<keyword evidence="3 12" id="KW-0479">Metal-binding</keyword>
<dbReference type="SUPFAM" id="SSF57938">
    <property type="entry name" value="DnaJ/Hsp40 cysteine-rich domain"/>
    <property type="match status" value="1"/>
</dbReference>
<evidence type="ECO:0000256" key="7">
    <source>
        <dbReference type="ARBA" id="ARBA00023016"/>
    </source>
</evidence>
<dbReference type="Gene3D" id="1.10.287.110">
    <property type="entry name" value="DnaJ domain"/>
    <property type="match status" value="1"/>
</dbReference>
<evidence type="ECO:0000256" key="6">
    <source>
        <dbReference type="ARBA" id="ARBA00022833"/>
    </source>
</evidence>
<dbReference type="InterPro" id="IPR008971">
    <property type="entry name" value="HSP40/DnaJ_pept-bd"/>
</dbReference>
<dbReference type="SUPFAM" id="SSF46565">
    <property type="entry name" value="Chaperone J-domain"/>
    <property type="match status" value="1"/>
</dbReference>
<dbReference type="PANTHER" id="PTHR43096:SF48">
    <property type="entry name" value="CHAPERONE PROTEIN DNAJ"/>
    <property type="match status" value="1"/>
</dbReference>
<dbReference type="InterPro" id="IPR036410">
    <property type="entry name" value="HSP_DnaJ_Cys-rich_dom_sf"/>
</dbReference>
<comment type="caution">
    <text evidence="16">The sequence shown here is derived from an EMBL/GenBank/DDBJ whole genome shotgun (WGS) entry which is preliminary data.</text>
</comment>
<dbReference type="GO" id="GO:0005524">
    <property type="term" value="F:ATP binding"/>
    <property type="evidence" value="ECO:0007669"/>
    <property type="project" value="InterPro"/>
</dbReference>